<dbReference type="PANTHER" id="PTHR21824:SF3">
    <property type="entry name" value="DUF5683 DOMAIN-CONTAINING PROTEIN"/>
    <property type="match status" value="1"/>
</dbReference>
<name>A0A0N4ZVL5_PARTI</name>
<dbReference type="AlphaFoldDB" id="A0A0N4ZVL5"/>
<dbReference type="PANTHER" id="PTHR21824">
    <property type="entry name" value="TRANSMEMBRANE PROTEIN 177"/>
    <property type="match status" value="1"/>
</dbReference>
<reference evidence="3" key="1">
    <citation type="submission" date="2017-02" db="UniProtKB">
        <authorList>
            <consortium name="WormBaseParasite"/>
        </authorList>
    </citation>
    <scope>IDENTIFICATION</scope>
</reference>
<sequence length="285" mass="33101">MSKTHWAKQCYYIFIPIFPTASLLIEGFRDKNFLTDFVTKRYDKEISPKLLEYVENEMDNFVIKNNESLIKNVEFKVSLSNDVVCKTWGSLLLKNGSEYQFPLTMNTDNHDEMREILINKYSFLNDQPIPYKIINQCLISENGKRFCIQREILKSHSGLYLCFPSFIWLGLSSSFYGGCSFLFPLIGIPLGCILAASGTLFLYPFLFNIYKEQEEVNFDNTIFNEDDMYKQGAKDYFKSCKTICNIVGKENYGIKNSLLLDKRIANLKKLLAESRVQKKKNVIIK</sequence>
<organism evidence="2 3">
    <name type="scientific">Parastrongyloides trichosuri</name>
    <name type="common">Possum-specific nematode worm</name>
    <dbReference type="NCBI Taxonomy" id="131310"/>
    <lineage>
        <taxon>Eukaryota</taxon>
        <taxon>Metazoa</taxon>
        <taxon>Ecdysozoa</taxon>
        <taxon>Nematoda</taxon>
        <taxon>Chromadorea</taxon>
        <taxon>Rhabditida</taxon>
        <taxon>Tylenchina</taxon>
        <taxon>Panagrolaimomorpha</taxon>
        <taxon>Strongyloidoidea</taxon>
        <taxon>Strongyloididae</taxon>
        <taxon>Parastrongyloides</taxon>
    </lineage>
</organism>
<accession>A0A0N4ZVL5</accession>
<protein>
    <submittedName>
        <fullName evidence="3">Conserved domain protein</fullName>
    </submittedName>
</protein>
<keyword evidence="1" id="KW-1133">Transmembrane helix</keyword>
<dbReference type="STRING" id="131310.A0A0N4ZVL5"/>
<evidence type="ECO:0000256" key="1">
    <source>
        <dbReference type="SAM" id="Phobius"/>
    </source>
</evidence>
<feature type="transmembrane region" description="Helical" evidence="1">
    <location>
        <begin position="158"/>
        <end position="176"/>
    </location>
</feature>
<feature type="transmembrane region" description="Helical" evidence="1">
    <location>
        <begin position="182"/>
        <end position="203"/>
    </location>
</feature>
<keyword evidence="1" id="KW-0472">Membrane</keyword>
<evidence type="ECO:0000313" key="2">
    <source>
        <dbReference type="Proteomes" id="UP000038045"/>
    </source>
</evidence>
<dbReference type="InterPro" id="IPR026620">
    <property type="entry name" value="TMEM177"/>
</dbReference>
<proteinExistence type="predicted"/>
<dbReference type="WBParaSite" id="PTRK_0001261800.1">
    <property type="protein sequence ID" value="PTRK_0001261800.1"/>
    <property type="gene ID" value="PTRK_0001261800"/>
</dbReference>
<keyword evidence="2" id="KW-1185">Reference proteome</keyword>
<keyword evidence="1" id="KW-0812">Transmembrane</keyword>
<evidence type="ECO:0000313" key="3">
    <source>
        <dbReference type="WBParaSite" id="PTRK_0001261800.1"/>
    </source>
</evidence>
<dbReference type="Proteomes" id="UP000038045">
    <property type="component" value="Unplaced"/>
</dbReference>
<dbReference type="GO" id="GO:0016020">
    <property type="term" value="C:membrane"/>
    <property type="evidence" value="ECO:0007669"/>
    <property type="project" value="TreeGrafter"/>
</dbReference>